<feature type="compositionally biased region" description="Polar residues" evidence="1">
    <location>
        <begin position="327"/>
        <end position="337"/>
    </location>
</feature>
<dbReference type="VEuPathDB" id="TriTrypDB:TvY486_1011170"/>
<feature type="region of interest" description="Disordered" evidence="1">
    <location>
        <begin position="376"/>
        <end position="410"/>
    </location>
</feature>
<organism evidence="2">
    <name type="scientific">Trypanosoma vivax (strain Y486)</name>
    <dbReference type="NCBI Taxonomy" id="1055687"/>
    <lineage>
        <taxon>Eukaryota</taxon>
        <taxon>Discoba</taxon>
        <taxon>Euglenozoa</taxon>
        <taxon>Kinetoplastea</taxon>
        <taxon>Metakinetoplastina</taxon>
        <taxon>Trypanosomatida</taxon>
        <taxon>Trypanosomatidae</taxon>
        <taxon>Trypanosoma</taxon>
        <taxon>Duttonella</taxon>
    </lineage>
</organism>
<dbReference type="OMA" id="RRRWCKA"/>
<sequence>MEVFAVSPSEADARGGFDIAVDTSKRNVAINPFGQLRPAPRSEEDDIRMGIFGHLVRLLHASGDEDRARWRKAVEEAQESRLSAMRAGRKAKLNQQVHQLHCKDEQEKANNEVQSESVADIREDVEKKSLASLSQVSEAVKRPRTDTESCPDSARLLPGGQAIEQQTAAGNGGVGKQEDQTTSDVEFISAYLRTLLEKVIGLSLLELKVDALRVLCIMLSIPLPNSKSKMTYYSKLASFYYTNCEKLGKRVSTSYYLEEQYRRDEEMRRKIFTTAEPTPAEGAALSKGRATYERGIVKSSKSAAGSSGLGDHSTARSARERQHLSVADSNSTLHTTRVTRSDCKATVVPVIPRNSRRKSDERVQALEVVHHGKVFAAPSTRGGHPAPVGRSAEAVEASEGEEQGSDNTEEWSALKLERKVASVVHLYDPVTTSIVVNKLAQMGYRSPSATETVERILRSFHERQFIFYDNGIAYLL</sequence>
<accession>G0U865</accession>
<evidence type="ECO:0000256" key="1">
    <source>
        <dbReference type="SAM" id="MobiDB-lite"/>
    </source>
</evidence>
<name>G0U865_TRYVY</name>
<gene>
    <name evidence="2" type="ORF">TVY486_1011170</name>
</gene>
<proteinExistence type="predicted"/>
<protein>
    <submittedName>
        <fullName evidence="2">Uncharacterized protein</fullName>
    </submittedName>
</protein>
<feature type="compositionally biased region" description="Basic and acidic residues" evidence="1">
    <location>
        <begin position="313"/>
        <end position="323"/>
    </location>
</feature>
<dbReference type="EMBL" id="HE573026">
    <property type="protein sequence ID" value="CCC52074.1"/>
    <property type="molecule type" value="Genomic_DNA"/>
</dbReference>
<dbReference type="AlphaFoldDB" id="G0U865"/>
<reference evidence="2" key="1">
    <citation type="journal article" date="2012" name="Proc. Natl. Acad. Sci. U.S.A.">
        <title>Antigenic diversity is generated by distinct evolutionary mechanisms in African trypanosome species.</title>
        <authorList>
            <person name="Jackson A.P."/>
            <person name="Berry A."/>
            <person name="Aslett M."/>
            <person name="Allison H.C."/>
            <person name="Burton P."/>
            <person name="Vavrova-Anderson J."/>
            <person name="Brown R."/>
            <person name="Browne H."/>
            <person name="Corton N."/>
            <person name="Hauser H."/>
            <person name="Gamble J."/>
            <person name="Gilderthorp R."/>
            <person name="Marcello L."/>
            <person name="McQuillan J."/>
            <person name="Otto T.D."/>
            <person name="Quail M.A."/>
            <person name="Sanders M.J."/>
            <person name="van Tonder A."/>
            <person name="Ginger M.L."/>
            <person name="Field M.C."/>
            <person name="Barry J.D."/>
            <person name="Hertz-Fowler C."/>
            <person name="Berriman M."/>
        </authorList>
    </citation>
    <scope>NUCLEOTIDE SEQUENCE</scope>
    <source>
        <strain evidence="2">Y486</strain>
    </source>
</reference>
<evidence type="ECO:0000313" key="2">
    <source>
        <dbReference type="EMBL" id="CCC52074.1"/>
    </source>
</evidence>
<feature type="region of interest" description="Disordered" evidence="1">
    <location>
        <begin position="299"/>
        <end position="337"/>
    </location>
</feature>
<feature type="compositionally biased region" description="Acidic residues" evidence="1">
    <location>
        <begin position="396"/>
        <end position="409"/>
    </location>
</feature>